<evidence type="ECO:0000313" key="2">
    <source>
        <dbReference type="Proteomes" id="UP000003490"/>
    </source>
</evidence>
<evidence type="ECO:0000313" key="1">
    <source>
        <dbReference type="EMBL" id="EDO61493.1"/>
    </source>
</evidence>
<dbReference type="AlphaFoldDB" id="A7VTJ8"/>
<protein>
    <submittedName>
        <fullName evidence="1">Uncharacterized protein</fullName>
    </submittedName>
</protein>
<dbReference type="HOGENOM" id="CLU_2750658_0_0_9"/>
<dbReference type="Proteomes" id="UP000003490">
    <property type="component" value="Unassembled WGS sequence"/>
</dbReference>
<reference evidence="1 2" key="1">
    <citation type="submission" date="2007-08" db="EMBL/GenBank/DDBJ databases">
        <title>Draft genome sequence of Clostridium leptum (DSM 753).</title>
        <authorList>
            <person name="Sudarsanam P."/>
            <person name="Ley R."/>
            <person name="Guruge J."/>
            <person name="Turnbaugh P.J."/>
            <person name="Mahowald M."/>
            <person name="Liep D."/>
            <person name="Gordon J."/>
        </authorList>
    </citation>
    <scope>NUCLEOTIDE SEQUENCE [LARGE SCALE GENOMIC DNA]</scope>
    <source>
        <strain evidence="1 2">DSM 753</strain>
    </source>
</reference>
<comment type="caution">
    <text evidence="1">The sequence shown here is derived from an EMBL/GenBank/DDBJ whole genome shotgun (WGS) entry which is preliminary data.</text>
</comment>
<proteinExistence type="predicted"/>
<name>A7VTJ8_9FIRM</name>
<organism evidence="1 2">
    <name type="scientific">[Clostridium] leptum DSM 753</name>
    <dbReference type="NCBI Taxonomy" id="428125"/>
    <lineage>
        <taxon>Bacteria</taxon>
        <taxon>Bacillati</taxon>
        <taxon>Bacillota</taxon>
        <taxon>Clostridia</taxon>
        <taxon>Eubacteriales</taxon>
        <taxon>Oscillospiraceae</taxon>
        <taxon>Oscillospiraceae incertae sedis</taxon>
    </lineage>
</organism>
<reference evidence="1 2" key="2">
    <citation type="submission" date="2007-08" db="EMBL/GenBank/DDBJ databases">
        <authorList>
            <person name="Fulton L."/>
            <person name="Clifton S."/>
            <person name="Fulton B."/>
            <person name="Xu J."/>
            <person name="Minx P."/>
            <person name="Pepin K.H."/>
            <person name="Johnson M."/>
            <person name="Thiruvilangam P."/>
            <person name="Bhonagiri V."/>
            <person name="Nash W.E."/>
            <person name="Wang C."/>
            <person name="Mardis E.R."/>
            <person name="Wilson R.K."/>
        </authorList>
    </citation>
    <scope>NUCLEOTIDE SEQUENCE [LARGE SCALE GENOMIC DNA]</scope>
    <source>
        <strain evidence="1 2">DSM 753</strain>
    </source>
</reference>
<sequence>MAENAKKIQEDGRHSCIFQYFISENRIRKSKAQIPEQRADPLPYKPQNASVLRHKLFRRGRGASKRSDSD</sequence>
<gene>
    <name evidence="1" type="ORF">CLOLEP_01889</name>
</gene>
<accession>A7VTJ8</accession>
<dbReference type="EMBL" id="ABCB02000018">
    <property type="protein sequence ID" value="EDO61493.1"/>
    <property type="molecule type" value="Genomic_DNA"/>
</dbReference>